<keyword evidence="2" id="KW-0472">Membrane</keyword>
<dbReference type="PANTHER" id="PTHR34064">
    <property type="entry name" value="OS04G0672300 PROTEIN"/>
    <property type="match status" value="1"/>
</dbReference>
<evidence type="ECO:0000256" key="1">
    <source>
        <dbReference type="SAM" id="MobiDB-lite"/>
    </source>
</evidence>
<feature type="compositionally biased region" description="Polar residues" evidence="1">
    <location>
        <begin position="63"/>
        <end position="77"/>
    </location>
</feature>
<evidence type="ECO:0000256" key="2">
    <source>
        <dbReference type="SAM" id="Phobius"/>
    </source>
</evidence>
<sequence length="160" mass="17319">MGKMSVSDQDSLVVDMENLSHVGDREGNSNAKSSLSLKLLRSLSRKGSLGVGERKLVERETADASSKGVQGGTSTFEKSTDPSLMGTTSTGLSSITISTIDEIGGRRYNRCSSNFSKHSSWLHPRRVMLFFATLSSMGTIILIYFTLAFSNVNQDGVKTQ</sequence>
<evidence type="ECO:0008006" key="5">
    <source>
        <dbReference type="Google" id="ProtNLM"/>
    </source>
</evidence>
<dbReference type="PANTHER" id="PTHR34064:SF4">
    <property type="entry name" value="PROTEIN, PUTATIVE-RELATED"/>
    <property type="match status" value="1"/>
</dbReference>
<keyword evidence="2" id="KW-1133">Transmembrane helix</keyword>
<dbReference type="Proteomes" id="UP000283530">
    <property type="component" value="Unassembled WGS sequence"/>
</dbReference>
<protein>
    <recommendedName>
        <fullName evidence="5">Transmembrane protein</fullName>
    </recommendedName>
</protein>
<dbReference type="OrthoDB" id="683938at2759"/>
<reference evidence="3 4" key="1">
    <citation type="journal article" date="2019" name="Nat. Plants">
        <title>Stout camphor tree genome fills gaps in understanding of flowering plant genome evolution.</title>
        <authorList>
            <person name="Chaw S.M."/>
            <person name="Liu Y.C."/>
            <person name="Wu Y.W."/>
            <person name="Wang H.Y."/>
            <person name="Lin C.I."/>
            <person name="Wu C.S."/>
            <person name="Ke H.M."/>
            <person name="Chang L.Y."/>
            <person name="Hsu C.Y."/>
            <person name="Yang H.T."/>
            <person name="Sudianto E."/>
            <person name="Hsu M.H."/>
            <person name="Wu K.P."/>
            <person name="Wang L.N."/>
            <person name="Leebens-Mack J.H."/>
            <person name="Tsai I.J."/>
        </authorList>
    </citation>
    <scope>NUCLEOTIDE SEQUENCE [LARGE SCALE GENOMIC DNA]</scope>
    <source>
        <strain evidence="4">cv. Chaw 1501</strain>
        <tissue evidence="3">Young leaves</tissue>
    </source>
</reference>
<accession>A0A443PRM8</accession>
<keyword evidence="2" id="KW-0812">Transmembrane</keyword>
<feature type="transmembrane region" description="Helical" evidence="2">
    <location>
        <begin position="127"/>
        <end position="147"/>
    </location>
</feature>
<dbReference type="EMBL" id="QPKB01000010">
    <property type="protein sequence ID" value="RWR93441.1"/>
    <property type="molecule type" value="Genomic_DNA"/>
</dbReference>
<dbReference type="AlphaFoldDB" id="A0A443PRM8"/>
<proteinExistence type="predicted"/>
<comment type="caution">
    <text evidence="3">The sequence shown here is derived from an EMBL/GenBank/DDBJ whole genome shotgun (WGS) entry which is preliminary data.</text>
</comment>
<keyword evidence="4" id="KW-1185">Reference proteome</keyword>
<feature type="region of interest" description="Disordered" evidence="1">
    <location>
        <begin position="54"/>
        <end position="90"/>
    </location>
</feature>
<gene>
    <name evidence="3" type="ORF">CKAN_02269000</name>
</gene>
<evidence type="ECO:0000313" key="3">
    <source>
        <dbReference type="EMBL" id="RWR93441.1"/>
    </source>
</evidence>
<name>A0A443PRM8_9MAGN</name>
<organism evidence="3 4">
    <name type="scientific">Cinnamomum micranthum f. kanehirae</name>
    <dbReference type="NCBI Taxonomy" id="337451"/>
    <lineage>
        <taxon>Eukaryota</taxon>
        <taxon>Viridiplantae</taxon>
        <taxon>Streptophyta</taxon>
        <taxon>Embryophyta</taxon>
        <taxon>Tracheophyta</taxon>
        <taxon>Spermatophyta</taxon>
        <taxon>Magnoliopsida</taxon>
        <taxon>Magnoliidae</taxon>
        <taxon>Laurales</taxon>
        <taxon>Lauraceae</taxon>
        <taxon>Cinnamomum</taxon>
    </lineage>
</organism>
<evidence type="ECO:0000313" key="4">
    <source>
        <dbReference type="Proteomes" id="UP000283530"/>
    </source>
</evidence>